<evidence type="ECO:0000256" key="6">
    <source>
        <dbReference type="ARBA" id="ARBA00023296"/>
    </source>
</evidence>
<organism evidence="9">
    <name type="scientific">Erysiphales associated levi-like virus 1</name>
    <dbReference type="NCBI Taxonomy" id="2754851"/>
    <lineage>
        <taxon>Viruses</taxon>
        <taxon>Riboviria</taxon>
        <taxon>Orthornavirae</taxon>
        <taxon>Lenarviricota</taxon>
        <taxon>Leviviricetes</taxon>
        <taxon>Norzivirales</taxon>
        <taxon>Fiersviridae</taxon>
        <taxon>Emesvirus</taxon>
    </lineage>
</organism>
<evidence type="ECO:0000313" key="9">
    <source>
        <dbReference type="EMBL" id="QLL27756.1"/>
    </source>
</evidence>
<accession>A0A7D6IPV5</accession>
<sequence>MVPAHNNAKGNFTEYEVAPSQKLEFLRGKLEYTSQVAPLKLKNRSQRETHSSGKPDGRHYGENEYYRLVKRNRSISDYTSEYTSGPWLIRQQGDLRGLYGEPVSFGDWDPTVNNMWTRAQTEAMGKLRGEDQLQLANDALELGKSLKMIADPSIRVLSALNAARRGRWSTIPHHLGMNPRDVLNGKYPANKWLEYQYGWKPLLGSIHSGYDRLKASPRTGAMQVRRVIRQSLRIDRDSGDVRVTCDVDLMVKCIIKFRVANPILDTLDGLGLINPLAIAWEAVPFSFVVDWFMPVGNVLSAATSTLGLKPIATITTKRVFAPVKVRHRWAARPGAATFDLFETYRSVKPGGFPTPGLYTVDSPFSTSHVVSALSLLRQLL</sequence>
<keyword evidence="4" id="KW-0946">Virion</keyword>
<evidence type="ECO:0000256" key="7">
    <source>
        <dbReference type="ARBA" id="ARBA00035110"/>
    </source>
</evidence>
<keyword evidence="2" id="KW-0945">Host-virus interaction</keyword>
<evidence type="ECO:0000256" key="4">
    <source>
        <dbReference type="ARBA" id="ARBA00022844"/>
    </source>
</evidence>
<reference evidence="9" key="1">
    <citation type="submission" date="2019-10" db="EMBL/GenBank/DDBJ databases">
        <title>The virome associated to Eryshiphales from vegetable crops in Italy.</title>
        <authorList>
            <person name="Chiapello M."/>
            <person name="Turina M."/>
        </authorList>
    </citation>
    <scope>NUCLEOTIDE SEQUENCE</scope>
    <source>
        <strain evidence="9">PM-A_DN30821</strain>
    </source>
</reference>
<proteinExistence type="inferred from homology"/>
<keyword evidence="5" id="KW-1175">Viral attachment to host cell pilus</keyword>
<evidence type="ECO:0000256" key="5">
    <source>
        <dbReference type="ARBA" id="ARBA00023104"/>
    </source>
</evidence>
<dbReference type="Pfam" id="PF03863">
    <property type="entry name" value="Phage_mat-A"/>
    <property type="match status" value="1"/>
</dbReference>
<evidence type="ECO:0000256" key="2">
    <source>
        <dbReference type="ARBA" id="ARBA00022581"/>
    </source>
</evidence>
<feature type="region of interest" description="Disordered" evidence="8">
    <location>
        <begin position="37"/>
        <end position="62"/>
    </location>
</feature>
<keyword evidence="3" id="KW-1161">Viral attachment to host cell</keyword>
<evidence type="ECO:0000256" key="3">
    <source>
        <dbReference type="ARBA" id="ARBA00022804"/>
    </source>
</evidence>
<evidence type="ECO:0008006" key="10">
    <source>
        <dbReference type="Google" id="ProtNLM"/>
    </source>
</evidence>
<dbReference type="GO" id="GO:0039666">
    <property type="term" value="P:virion attachment to host cell pilus"/>
    <property type="evidence" value="ECO:0007669"/>
    <property type="project" value="UniProtKB-KW"/>
</dbReference>
<dbReference type="GO" id="GO:0044423">
    <property type="term" value="C:virion component"/>
    <property type="evidence" value="ECO:0007669"/>
    <property type="project" value="UniProtKB-KW"/>
</dbReference>
<protein>
    <recommendedName>
        <fullName evidence="10">Maturation protein</fullName>
    </recommendedName>
</protein>
<evidence type="ECO:0000256" key="1">
    <source>
        <dbReference type="ARBA" id="ARBA00004328"/>
    </source>
</evidence>
<name>A0A7D6IPV5_9VIRU</name>
<dbReference type="EMBL" id="MN609868">
    <property type="protein sequence ID" value="QLL27756.1"/>
    <property type="molecule type" value="Genomic_RNA"/>
</dbReference>
<evidence type="ECO:0000256" key="8">
    <source>
        <dbReference type="SAM" id="MobiDB-lite"/>
    </source>
</evidence>
<keyword evidence="6" id="KW-1160">Virus entry into host cell</keyword>
<comment type="subcellular location">
    <subcellularLocation>
        <location evidence="1">Virion</location>
    </subcellularLocation>
</comment>
<comment type="similarity">
    <text evidence="7">Belongs to the Leviviricetes maturation protein family.</text>
</comment>
<feature type="compositionally biased region" description="Basic and acidic residues" evidence="8">
    <location>
        <begin position="45"/>
        <end position="62"/>
    </location>
</feature>
<dbReference type="InterPro" id="IPR005563">
    <property type="entry name" value="A_protein"/>
</dbReference>